<sequence length="402" mass="44337">MAQLPTVEDVARLAGVSRQTVSNVINTPEIVRPETRERVETAVRELGYRPHASARRLRTRTSSTIGIRLDPLPRGISGAIQDRFLHALTEHAAERGFRVTLFTARDPQHEIEQYRSLRDGADVDAFVLTSTVSDDPRIEWLARERIPFVSFGRPWGAMGAHDVGDPERLWVDVDGRAGTALATQHLIGRGLRRIGFLGWPEGSGTGDDRRAGWGDAMRAGFPGIADAELAELSFETVEAVAAARVAVERHLADGLELEALVCVSDSVALGAMMAVREAGRPHFPVMGFDNTPVAQAVGLSSVDQRLDEVATSVLDLLLGATGRRVLPHGSGADPLGHRLVTPSLSCAGRVTWRPSRKPTAPRPAITSEKRKSNEQEDVDRRHRARRGRRCRAHRMFRWRRRK</sequence>
<evidence type="ECO:0000256" key="2">
    <source>
        <dbReference type="ARBA" id="ARBA00023125"/>
    </source>
</evidence>
<proteinExistence type="predicted"/>
<evidence type="ECO:0000256" key="1">
    <source>
        <dbReference type="ARBA" id="ARBA00023015"/>
    </source>
</evidence>
<dbReference type="PANTHER" id="PTHR30146:SF109">
    <property type="entry name" value="HTH-TYPE TRANSCRIPTIONAL REGULATOR GALS"/>
    <property type="match status" value="1"/>
</dbReference>
<dbReference type="PROSITE" id="PS50932">
    <property type="entry name" value="HTH_LACI_2"/>
    <property type="match status" value="1"/>
</dbReference>
<dbReference type="PROSITE" id="PS00356">
    <property type="entry name" value="HTH_LACI_1"/>
    <property type="match status" value="1"/>
</dbReference>
<feature type="domain" description="HTH lacI-type" evidence="5">
    <location>
        <begin position="5"/>
        <end position="59"/>
    </location>
</feature>
<keyword evidence="7" id="KW-1185">Reference proteome</keyword>
<evidence type="ECO:0000256" key="3">
    <source>
        <dbReference type="ARBA" id="ARBA00023163"/>
    </source>
</evidence>
<evidence type="ECO:0000259" key="5">
    <source>
        <dbReference type="PROSITE" id="PS50932"/>
    </source>
</evidence>
<dbReference type="Pfam" id="PF00532">
    <property type="entry name" value="Peripla_BP_1"/>
    <property type="match status" value="1"/>
</dbReference>
<dbReference type="Proteomes" id="UP001157069">
    <property type="component" value="Unassembled WGS sequence"/>
</dbReference>
<gene>
    <name evidence="6" type="ORF">GCM10025869_13690</name>
</gene>
<name>A0ABQ6JR97_9MICO</name>
<dbReference type="SUPFAM" id="SSF47413">
    <property type="entry name" value="lambda repressor-like DNA-binding domains"/>
    <property type="match status" value="1"/>
</dbReference>
<feature type="compositionally biased region" description="Basic and acidic residues" evidence="4">
    <location>
        <begin position="367"/>
        <end position="380"/>
    </location>
</feature>
<protein>
    <submittedName>
        <fullName evidence="6">Alanine racemase</fullName>
    </submittedName>
</protein>
<dbReference type="EMBL" id="BSVA01000001">
    <property type="protein sequence ID" value="GMA90840.1"/>
    <property type="molecule type" value="Genomic_DNA"/>
</dbReference>
<dbReference type="Pfam" id="PF00356">
    <property type="entry name" value="LacI"/>
    <property type="match status" value="1"/>
</dbReference>
<accession>A0ABQ6JR97</accession>
<evidence type="ECO:0000313" key="7">
    <source>
        <dbReference type="Proteomes" id="UP001157069"/>
    </source>
</evidence>
<dbReference type="Gene3D" id="3.40.50.2300">
    <property type="match status" value="2"/>
</dbReference>
<dbReference type="Gene3D" id="1.10.260.40">
    <property type="entry name" value="lambda repressor-like DNA-binding domains"/>
    <property type="match status" value="1"/>
</dbReference>
<dbReference type="InterPro" id="IPR010982">
    <property type="entry name" value="Lambda_DNA-bd_dom_sf"/>
</dbReference>
<dbReference type="SMART" id="SM00354">
    <property type="entry name" value="HTH_LACI"/>
    <property type="match status" value="1"/>
</dbReference>
<organism evidence="6 7">
    <name type="scientific">Homoserinibacter gongjuensis</name>
    <dbReference type="NCBI Taxonomy" id="1162968"/>
    <lineage>
        <taxon>Bacteria</taxon>
        <taxon>Bacillati</taxon>
        <taxon>Actinomycetota</taxon>
        <taxon>Actinomycetes</taxon>
        <taxon>Micrococcales</taxon>
        <taxon>Microbacteriaceae</taxon>
        <taxon>Homoserinibacter</taxon>
    </lineage>
</organism>
<dbReference type="InterPro" id="IPR001761">
    <property type="entry name" value="Peripla_BP/Lac1_sug-bd_dom"/>
</dbReference>
<dbReference type="PRINTS" id="PR00036">
    <property type="entry name" value="HTHLACI"/>
</dbReference>
<comment type="caution">
    <text evidence="6">The sequence shown here is derived from an EMBL/GenBank/DDBJ whole genome shotgun (WGS) entry which is preliminary data.</text>
</comment>
<dbReference type="InterPro" id="IPR000843">
    <property type="entry name" value="HTH_LacI"/>
</dbReference>
<dbReference type="InterPro" id="IPR028082">
    <property type="entry name" value="Peripla_BP_I"/>
</dbReference>
<evidence type="ECO:0000256" key="4">
    <source>
        <dbReference type="SAM" id="MobiDB-lite"/>
    </source>
</evidence>
<reference evidence="7" key="1">
    <citation type="journal article" date="2019" name="Int. J. Syst. Evol. Microbiol.">
        <title>The Global Catalogue of Microorganisms (GCM) 10K type strain sequencing project: providing services to taxonomists for standard genome sequencing and annotation.</title>
        <authorList>
            <consortium name="The Broad Institute Genomics Platform"/>
            <consortium name="The Broad Institute Genome Sequencing Center for Infectious Disease"/>
            <person name="Wu L."/>
            <person name="Ma J."/>
        </authorList>
    </citation>
    <scope>NUCLEOTIDE SEQUENCE [LARGE SCALE GENOMIC DNA]</scope>
    <source>
        <strain evidence="7">NBRC 108755</strain>
    </source>
</reference>
<feature type="region of interest" description="Disordered" evidence="4">
    <location>
        <begin position="350"/>
        <end position="389"/>
    </location>
</feature>
<evidence type="ECO:0000313" key="6">
    <source>
        <dbReference type="EMBL" id="GMA90840.1"/>
    </source>
</evidence>
<dbReference type="PANTHER" id="PTHR30146">
    <property type="entry name" value="LACI-RELATED TRANSCRIPTIONAL REPRESSOR"/>
    <property type="match status" value="1"/>
</dbReference>
<keyword evidence="3" id="KW-0804">Transcription</keyword>
<keyword evidence="2" id="KW-0238">DNA-binding</keyword>
<dbReference type="CDD" id="cd01392">
    <property type="entry name" value="HTH_LacI"/>
    <property type="match status" value="1"/>
</dbReference>
<dbReference type="SUPFAM" id="SSF53822">
    <property type="entry name" value="Periplasmic binding protein-like I"/>
    <property type="match status" value="1"/>
</dbReference>
<dbReference type="RefSeq" id="WP_284298808.1">
    <property type="nucleotide sequence ID" value="NZ_BSVA01000001.1"/>
</dbReference>
<keyword evidence="1" id="KW-0805">Transcription regulation</keyword>